<evidence type="ECO:0000313" key="1">
    <source>
        <dbReference type="EMBL" id="GEU29274.1"/>
    </source>
</evidence>
<dbReference type="EMBL" id="BKCJ010000056">
    <property type="protein sequence ID" value="GEU29274.1"/>
    <property type="molecule type" value="Genomic_DNA"/>
</dbReference>
<accession>A0A699GHI7</accession>
<proteinExistence type="predicted"/>
<reference evidence="1" key="1">
    <citation type="journal article" date="2019" name="Sci. Rep.">
        <title>Draft genome of Tanacetum cinerariifolium, the natural source of mosquito coil.</title>
        <authorList>
            <person name="Yamashiro T."/>
            <person name="Shiraishi A."/>
            <person name="Satake H."/>
            <person name="Nakayama K."/>
        </authorList>
    </citation>
    <scope>NUCLEOTIDE SEQUENCE</scope>
</reference>
<name>A0A699GHI7_TANCI</name>
<organism evidence="1">
    <name type="scientific">Tanacetum cinerariifolium</name>
    <name type="common">Dalmatian daisy</name>
    <name type="synonym">Chrysanthemum cinerariifolium</name>
    <dbReference type="NCBI Taxonomy" id="118510"/>
    <lineage>
        <taxon>Eukaryota</taxon>
        <taxon>Viridiplantae</taxon>
        <taxon>Streptophyta</taxon>
        <taxon>Embryophyta</taxon>
        <taxon>Tracheophyta</taxon>
        <taxon>Spermatophyta</taxon>
        <taxon>Magnoliopsida</taxon>
        <taxon>eudicotyledons</taxon>
        <taxon>Gunneridae</taxon>
        <taxon>Pentapetalae</taxon>
        <taxon>asterids</taxon>
        <taxon>campanulids</taxon>
        <taxon>Asterales</taxon>
        <taxon>Asteraceae</taxon>
        <taxon>Asteroideae</taxon>
        <taxon>Anthemideae</taxon>
        <taxon>Anthemidinae</taxon>
        <taxon>Tanacetum</taxon>
    </lineage>
</organism>
<sequence>MMKIKILSWLSMMRDAGKIETGKFLLEDGKVLTLARKLSPVGFTCVDNYVDQCGGFYRCCGDLQCTSPILGGDAILAGLPESYYVAAKESQRTQQNEITSSAASNDTNTVWVRKFCRHNMPTQACQGNLAKLLDQGYG</sequence>
<gene>
    <name evidence="1" type="ORF">Tci_001252</name>
</gene>
<protein>
    <submittedName>
        <fullName evidence="1">Uncharacterized protein</fullName>
    </submittedName>
</protein>
<dbReference type="AlphaFoldDB" id="A0A699GHI7"/>
<comment type="caution">
    <text evidence="1">The sequence shown here is derived from an EMBL/GenBank/DDBJ whole genome shotgun (WGS) entry which is preliminary data.</text>
</comment>